<reference evidence="1" key="3">
    <citation type="submission" date="2022-06" db="UniProtKB">
        <authorList>
            <consortium name="EnsemblPlants"/>
        </authorList>
    </citation>
    <scope>IDENTIFICATION</scope>
</reference>
<name>A0A8R7K0G4_TRIUA</name>
<dbReference type="Gramene" id="TuG1812G0100002368.01.T04">
    <property type="protein sequence ID" value="TuG1812G0100002368.01.T04"/>
    <property type="gene ID" value="TuG1812G0100002368.01"/>
</dbReference>
<reference evidence="2" key="1">
    <citation type="journal article" date="2013" name="Nature">
        <title>Draft genome of the wheat A-genome progenitor Triticum urartu.</title>
        <authorList>
            <person name="Ling H.Q."/>
            <person name="Zhao S."/>
            <person name="Liu D."/>
            <person name="Wang J."/>
            <person name="Sun H."/>
            <person name="Zhang C."/>
            <person name="Fan H."/>
            <person name="Li D."/>
            <person name="Dong L."/>
            <person name="Tao Y."/>
            <person name="Gao C."/>
            <person name="Wu H."/>
            <person name="Li Y."/>
            <person name="Cui Y."/>
            <person name="Guo X."/>
            <person name="Zheng S."/>
            <person name="Wang B."/>
            <person name="Yu K."/>
            <person name="Liang Q."/>
            <person name="Yang W."/>
            <person name="Lou X."/>
            <person name="Chen J."/>
            <person name="Feng M."/>
            <person name="Jian J."/>
            <person name="Zhang X."/>
            <person name="Luo G."/>
            <person name="Jiang Y."/>
            <person name="Liu J."/>
            <person name="Wang Z."/>
            <person name="Sha Y."/>
            <person name="Zhang B."/>
            <person name="Wu H."/>
            <person name="Tang D."/>
            <person name="Shen Q."/>
            <person name="Xue P."/>
            <person name="Zou S."/>
            <person name="Wang X."/>
            <person name="Liu X."/>
            <person name="Wang F."/>
            <person name="Yang Y."/>
            <person name="An X."/>
            <person name="Dong Z."/>
            <person name="Zhang K."/>
            <person name="Zhang X."/>
            <person name="Luo M.C."/>
            <person name="Dvorak J."/>
            <person name="Tong Y."/>
            <person name="Wang J."/>
            <person name="Yang H."/>
            <person name="Li Z."/>
            <person name="Wang D."/>
            <person name="Zhang A."/>
            <person name="Wang J."/>
        </authorList>
    </citation>
    <scope>NUCLEOTIDE SEQUENCE</scope>
    <source>
        <strain evidence="2">cv. G1812</strain>
    </source>
</reference>
<sequence length="87" mass="9245">MLLASKLVKYLTSAGSLQGHAESLSDASVRYFSSASSSQTNSTDENGFKGHGMLAPFTAGCQSNDVHLLVIGRSEGSYVYNINRISI</sequence>
<reference evidence="1" key="2">
    <citation type="submission" date="2018-03" db="EMBL/GenBank/DDBJ databases">
        <title>The Triticum urartu genome reveals the dynamic nature of wheat genome evolution.</title>
        <authorList>
            <person name="Ling H."/>
            <person name="Ma B."/>
            <person name="Shi X."/>
            <person name="Liu H."/>
            <person name="Dong L."/>
            <person name="Sun H."/>
            <person name="Cao Y."/>
            <person name="Gao Q."/>
            <person name="Zheng S."/>
            <person name="Li Y."/>
            <person name="Yu Y."/>
            <person name="Du H."/>
            <person name="Qi M."/>
            <person name="Li Y."/>
            <person name="Yu H."/>
            <person name="Cui Y."/>
            <person name="Wang N."/>
            <person name="Chen C."/>
            <person name="Wu H."/>
            <person name="Zhao Y."/>
            <person name="Zhang J."/>
            <person name="Li Y."/>
            <person name="Zhou W."/>
            <person name="Zhang B."/>
            <person name="Hu W."/>
            <person name="Eijk M."/>
            <person name="Tang J."/>
            <person name="Witsenboer H."/>
            <person name="Zhao S."/>
            <person name="Li Z."/>
            <person name="Zhang A."/>
            <person name="Wang D."/>
            <person name="Liang C."/>
        </authorList>
    </citation>
    <scope>NUCLEOTIDE SEQUENCE [LARGE SCALE GENOMIC DNA]</scope>
    <source>
        <strain evidence="1">cv. G1812</strain>
    </source>
</reference>
<dbReference type="AlphaFoldDB" id="A0A8R7K0G4"/>
<evidence type="ECO:0000313" key="1">
    <source>
        <dbReference type="EnsemblPlants" id="TuG1812G0100002368.01.T04"/>
    </source>
</evidence>
<protein>
    <submittedName>
        <fullName evidence="1">Uncharacterized protein</fullName>
    </submittedName>
</protein>
<organism evidence="1 2">
    <name type="scientific">Triticum urartu</name>
    <name type="common">Red wild einkorn</name>
    <name type="synonym">Crithodium urartu</name>
    <dbReference type="NCBI Taxonomy" id="4572"/>
    <lineage>
        <taxon>Eukaryota</taxon>
        <taxon>Viridiplantae</taxon>
        <taxon>Streptophyta</taxon>
        <taxon>Embryophyta</taxon>
        <taxon>Tracheophyta</taxon>
        <taxon>Spermatophyta</taxon>
        <taxon>Magnoliopsida</taxon>
        <taxon>Liliopsida</taxon>
        <taxon>Poales</taxon>
        <taxon>Poaceae</taxon>
        <taxon>BOP clade</taxon>
        <taxon>Pooideae</taxon>
        <taxon>Triticodae</taxon>
        <taxon>Triticeae</taxon>
        <taxon>Triticinae</taxon>
        <taxon>Triticum</taxon>
    </lineage>
</organism>
<accession>A0A8R7K0G4</accession>
<dbReference type="EnsemblPlants" id="TuG1812G0100002368.01.T04">
    <property type="protein sequence ID" value="TuG1812G0100002368.01.T04"/>
    <property type="gene ID" value="TuG1812G0100002368.01"/>
</dbReference>
<dbReference type="Proteomes" id="UP000015106">
    <property type="component" value="Chromosome 1"/>
</dbReference>
<proteinExistence type="predicted"/>
<keyword evidence="2" id="KW-1185">Reference proteome</keyword>
<evidence type="ECO:0000313" key="2">
    <source>
        <dbReference type="Proteomes" id="UP000015106"/>
    </source>
</evidence>